<name>A0AAU2GZD5_9ACTN</name>
<feature type="region of interest" description="Disordered" evidence="1">
    <location>
        <begin position="156"/>
        <end position="211"/>
    </location>
</feature>
<proteinExistence type="predicted"/>
<accession>A0AAU2GZD5</accession>
<sequence>MRVRLSGGALALLALGATLTGCGIRPTAVPVDAGPAPSRVPCEVPGNSVTPQFEGVTVRVYLVCGAQLVSAERSVRIPEGRASADRLRFAEALLTELEVTPAGDEKAAGYTTDVRGPLTVTAARKGDPSGALRLSRRPEDLPALALSQIVCTYAENTPTSSGGQQVVLGGPGEDPARGYACTAEMKTRPDSSPTLGDALRPTGSSPTPPVP</sequence>
<dbReference type="EMBL" id="CP108253">
    <property type="protein sequence ID" value="WTU40725.1"/>
    <property type="molecule type" value="Genomic_DNA"/>
</dbReference>
<dbReference type="PROSITE" id="PS51257">
    <property type="entry name" value="PROKAR_LIPOPROTEIN"/>
    <property type="match status" value="1"/>
</dbReference>
<evidence type="ECO:0008006" key="3">
    <source>
        <dbReference type="Google" id="ProtNLM"/>
    </source>
</evidence>
<reference evidence="2" key="1">
    <citation type="submission" date="2022-10" db="EMBL/GenBank/DDBJ databases">
        <title>The complete genomes of actinobacterial strains from the NBC collection.</title>
        <authorList>
            <person name="Joergensen T.S."/>
            <person name="Alvarez Arevalo M."/>
            <person name="Sterndorff E.B."/>
            <person name="Faurdal D."/>
            <person name="Vuksanovic O."/>
            <person name="Mourched A.-S."/>
            <person name="Charusanti P."/>
            <person name="Shaw S."/>
            <person name="Blin K."/>
            <person name="Weber T."/>
        </authorList>
    </citation>
    <scope>NUCLEOTIDE SEQUENCE</scope>
    <source>
        <strain evidence="2">NBC_00060</strain>
    </source>
</reference>
<dbReference type="AlphaFoldDB" id="A0AAU2GZD5"/>
<protein>
    <recommendedName>
        <fullName evidence="3">Lipoprotein</fullName>
    </recommendedName>
</protein>
<evidence type="ECO:0000313" key="2">
    <source>
        <dbReference type="EMBL" id="WTU40725.1"/>
    </source>
</evidence>
<evidence type="ECO:0000256" key="1">
    <source>
        <dbReference type="SAM" id="MobiDB-lite"/>
    </source>
</evidence>
<organism evidence="2">
    <name type="scientific">Streptomyces sp. NBC_00060</name>
    <dbReference type="NCBI Taxonomy" id="2975636"/>
    <lineage>
        <taxon>Bacteria</taxon>
        <taxon>Bacillati</taxon>
        <taxon>Actinomycetota</taxon>
        <taxon>Actinomycetes</taxon>
        <taxon>Kitasatosporales</taxon>
        <taxon>Streptomycetaceae</taxon>
        <taxon>Streptomyces</taxon>
    </lineage>
</organism>
<gene>
    <name evidence="2" type="ORF">OHV25_14545</name>
</gene>